<proteinExistence type="predicted"/>
<name>L7K0C8_TRAHO</name>
<organism evidence="1 2">
    <name type="scientific">Trachipleistophora hominis</name>
    <name type="common">Microsporidian parasite</name>
    <dbReference type="NCBI Taxonomy" id="72359"/>
    <lineage>
        <taxon>Eukaryota</taxon>
        <taxon>Fungi</taxon>
        <taxon>Fungi incertae sedis</taxon>
        <taxon>Microsporidia</taxon>
        <taxon>Pleistophoridae</taxon>
        <taxon>Trachipleistophora</taxon>
    </lineage>
</organism>
<evidence type="ECO:0000313" key="1">
    <source>
        <dbReference type="EMBL" id="ELQ76906.1"/>
    </source>
</evidence>
<accession>L7K0C8</accession>
<keyword evidence="2" id="KW-1185">Reference proteome</keyword>
<dbReference type="Proteomes" id="UP000011185">
    <property type="component" value="Unassembled WGS sequence"/>
</dbReference>
<dbReference type="VEuPathDB" id="MicrosporidiaDB:THOM_0102"/>
<dbReference type="OrthoDB" id="10294573at2759"/>
<dbReference type="InParanoid" id="L7K0C8"/>
<evidence type="ECO:0000313" key="2">
    <source>
        <dbReference type="Proteomes" id="UP000011185"/>
    </source>
</evidence>
<sequence length="56" mass="6532">MKQKRKTLTDVTNSTVKLKYPKEIEKGYITDEREIIGMVVSDEECGLFMFDEISDE</sequence>
<dbReference type="AlphaFoldDB" id="L7K0C8"/>
<dbReference type="OMA" id="FMFDEIS"/>
<gene>
    <name evidence="1" type="ORF">THOM_0102</name>
</gene>
<dbReference type="EMBL" id="JH993806">
    <property type="protein sequence ID" value="ELQ76906.1"/>
    <property type="molecule type" value="Genomic_DNA"/>
</dbReference>
<reference evidence="1 2" key="1">
    <citation type="journal article" date="2012" name="PLoS Pathog.">
        <title>The genome of the obligate intracellular parasite Trachipleistophora hominis: new insights into microsporidian genome dynamics and reductive evolution.</title>
        <authorList>
            <person name="Heinz E."/>
            <person name="Williams T.A."/>
            <person name="Nakjang S."/>
            <person name="Noel C.J."/>
            <person name="Swan D.C."/>
            <person name="Goldberg A.V."/>
            <person name="Harris S.R."/>
            <person name="Weinmaier T."/>
            <person name="Markert S."/>
            <person name="Becher D."/>
            <person name="Bernhardt J."/>
            <person name="Dagan T."/>
            <person name="Hacker C."/>
            <person name="Lucocq J.M."/>
            <person name="Schweder T."/>
            <person name="Rattei T."/>
            <person name="Hall N."/>
            <person name="Hirt R.P."/>
            <person name="Embley T.M."/>
        </authorList>
    </citation>
    <scope>NUCLEOTIDE SEQUENCE [LARGE SCALE GENOMIC DNA]</scope>
</reference>
<protein>
    <submittedName>
        <fullName evidence="1">Uncharacterized protein</fullName>
    </submittedName>
</protein>
<dbReference type="HOGENOM" id="CLU_3015870_0_0_1"/>